<dbReference type="Proteomes" id="UP000828922">
    <property type="component" value="Linkage Group LG07"/>
</dbReference>
<accession>A0ACB8HJY1</accession>
<comment type="caution">
    <text evidence="1">The sequence shown here is derived from an EMBL/GenBank/DDBJ whole genome shotgun (WGS) entry which is preliminary data.</text>
</comment>
<dbReference type="EMBL" id="CM038913">
    <property type="protein sequence ID" value="KAH9556080.1"/>
    <property type="molecule type" value="Genomic_DNA"/>
</dbReference>
<keyword evidence="2" id="KW-1185">Reference proteome</keyword>
<organism evidence="1 2">
    <name type="scientific">Sphagnum magellanicum</name>
    <dbReference type="NCBI Taxonomy" id="128215"/>
    <lineage>
        <taxon>Eukaryota</taxon>
        <taxon>Viridiplantae</taxon>
        <taxon>Streptophyta</taxon>
        <taxon>Embryophyta</taxon>
        <taxon>Bryophyta</taxon>
        <taxon>Sphagnophytina</taxon>
        <taxon>Sphagnopsida</taxon>
        <taxon>Sphagnales</taxon>
        <taxon>Sphagnaceae</taxon>
        <taxon>Sphagnum</taxon>
    </lineage>
</organism>
<sequence>MGCVLVCPCQHTHTTDVSGHSEVSDHGLGSVSTSSHGSHAYPYKSSLQEKTTGASIFTMAELSEGTGDFSQSNKIGQGGFGLVYRCKLRDGRTVAIKRAKKDRFEKRLSVEFKTELDMLSQVDHLNLVKLIGYLEAEHEHILVMEYVPNGNLRQHLDGNYGVALDMGTRLDIAIDVAHALTYLHLYADKPIIHRDVKSSNILLTGKFRAKVADFGFSHVGPSTDVGITHVSTQVKGTLGYLDPEYLTTNQLTTKSDVYSFGILLVEIFTGRNPIELKRPSDERVTFRWVYKNFVEGNLIDILDPNIEKTPETLGAMERLAVLSFACSAPSKKDRPSMKKSVEVLWNIRKDYLAKKQANLKLSTTKTASMHCDSFHNTLDSSGHNISTDFSSRTSDAQGSQRHHSSP</sequence>
<evidence type="ECO:0000313" key="2">
    <source>
        <dbReference type="Proteomes" id="UP000828922"/>
    </source>
</evidence>
<protein>
    <submittedName>
        <fullName evidence="1">Uncharacterized protein</fullName>
    </submittedName>
</protein>
<proteinExistence type="predicted"/>
<name>A0ACB8HJY1_9BRYO</name>
<gene>
    <name evidence="1" type="ORF">CY35_07G008100</name>
</gene>
<evidence type="ECO:0000313" key="1">
    <source>
        <dbReference type="EMBL" id="KAH9556080.1"/>
    </source>
</evidence>
<reference evidence="2" key="1">
    <citation type="journal article" date="2022" name="New Phytol.">
        <title>Phylogenomic structure and speciation in an emerging model: the Sphagnum magellanicum complex (Bryophyta).</title>
        <authorList>
            <person name="Shaw A.J."/>
            <person name="Piatkowski B."/>
            <person name="Duffy A.M."/>
            <person name="Aguero B."/>
            <person name="Imwattana K."/>
            <person name="Nieto-Lugilde M."/>
            <person name="Healey A."/>
            <person name="Weston D.J."/>
            <person name="Patel M.N."/>
            <person name="Schmutz J."/>
            <person name="Grimwood J."/>
            <person name="Yavitt J.B."/>
            <person name="Hassel K."/>
            <person name="Stenoien H.K."/>
            <person name="Flatberg K.I."/>
            <person name="Bickford C.P."/>
            <person name="Hicks K.A."/>
        </authorList>
    </citation>
    <scope>NUCLEOTIDE SEQUENCE [LARGE SCALE GENOMIC DNA]</scope>
</reference>